<dbReference type="PANTHER" id="PTHR40065">
    <property type="entry name" value="RNA-BINDING PROTEIN YHBY"/>
    <property type="match status" value="1"/>
</dbReference>
<feature type="domain" description="CRM" evidence="3">
    <location>
        <begin position="1"/>
        <end position="96"/>
    </location>
</feature>
<dbReference type="EMBL" id="SRIB01000007">
    <property type="protein sequence ID" value="TFZ40028.1"/>
    <property type="molecule type" value="Genomic_DNA"/>
</dbReference>
<dbReference type="Pfam" id="PF01985">
    <property type="entry name" value="CRS1_YhbY"/>
    <property type="match status" value="1"/>
</dbReference>
<dbReference type="AlphaFoldDB" id="A0A4Z0D3Q1"/>
<dbReference type="PANTHER" id="PTHR40065:SF3">
    <property type="entry name" value="RNA-BINDING PROTEIN YHBY"/>
    <property type="match status" value="1"/>
</dbReference>
<organism evidence="4 5">
    <name type="scientific">Soehngenia longivitae</name>
    <dbReference type="NCBI Taxonomy" id="2562294"/>
    <lineage>
        <taxon>Bacteria</taxon>
        <taxon>Bacillati</taxon>
        <taxon>Bacillota</taxon>
        <taxon>Tissierellia</taxon>
        <taxon>Tissierellales</taxon>
        <taxon>Tissierellaceae</taxon>
        <taxon>Soehngenia</taxon>
    </lineage>
</organism>
<evidence type="ECO:0000313" key="4">
    <source>
        <dbReference type="EMBL" id="TFZ40028.1"/>
    </source>
</evidence>
<dbReference type="SUPFAM" id="SSF75471">
    <property type="entry name" value="YhbY-like"/>
    <property type="match status" value="1"/>
</dbReference>
<dbReference type="InterPro" id="IPR017924">
    <property type="entry name" value="RNA-binding_YhbY"/>
</dbReference>
<comment type="caution">
    <text evidence="4">The sequence shown here is derived from an EMBL/GenBank/DDBJ whole genome shotgun (WGS) entry which is preliminary data.</text>
</comment>
<dbReference type="InterPro" id="IPR051925">
    <property type="entry name" value="RNA-binding_domain"/>
</dbReference>
<dbReference type="NCBIfam" id="TIGR00253">
    <property type="entry name" value="RNA_bind_YhbY"/>
    <property type="match status" value="1"/>
</dbReference>
<dbReference type="Gene3D" id="3.30.110.60">
    <property type="entry name" value="YhbY-like"/>
    <property type="match status" value="1"/>
</dbReference>
<dbReference type="GO" id="GO:0003723">
    <property type="term" value="F:RNA binding"/>
    <property type="evidence" value="ECO:0007669"/>
    <property type="project" value="UniProtKB-UniRule"/>
</dbReference>
<evidence type="ECO:0000313" key="5">
    <source>
        <dbReference type="Proteomes" id="UP000298381"/>
    </source>
</evidence>
<accession>A0A4Z0D3Q1</accession>
<dbReference type="PROSITE" id="PS51295">
    <property type="entry name" value="CRM"/>
    <property type="match status" value="1"/>
</dbReference>
<dbReference type="InterPro" id="IPR035920">
    <property type="entry name" value="YhbY-like_sf"/>
</dbReference>
<dbReference type="RefSeq" id="WP_135271100.1">
    <property type="nucleotide sequence ID" value="NZ_SRIB01000007.1"/>
</dbReference>
<evidence type="ECO:0000256" key="1">
    <source>
        <dbReference type="ARBA" id="ARBA00022884"/>
    </source>
</evidence>
<name>A0A4Z0D3Q1_9FIRM</name>
<keyword evidence="5" id="KW-1185">Reference proteome</keyword>
<evidence type="ECO:0000259" key="3">
    <source>
        <dbReference type="PROSITE" id="PS51295"/>
    </source>
</evidence>
<gene>
    <name evidence="4" type="primary">yhbY</name>
    <name evidence="4" type="ORF">E4100_05860</name>
</gene>
<protein>
    <submittedName>
        <fullName evidence="4">Ribosome assembly RNA-binding protein YhbY</fullName>
    </submittedName>
</protein>
<keyword evidence="1 2" id="KW-0694">RNA-binding</keyword>
<dbReference type="SMART" id="SM01103">
    <property type="entry name" value="CRS1_YhbY"/>
    <property type="match status" value="1"/>
</dbReference>
<dbReference type="OrthoDB" id="9797519at2"/>
<evidence type="ECO:0000256" key="2">
    <source>
        <dbReference type="PROSITE-ProRule" id="PRU00626"/>
    </source>
</evidence>
<dbReference type="Proteomes" id="UP000298381">
    <property type="component" value="Unassembled WGS sequence"/>
</dbReference>
<reference evidence="4 5" key="1">
    <citation type="submission" date="2019-03" db="EMBL/GenBank/DDBJ databases">
        <title>Draft genome sequence data and analysis of a Fermenting Bacterium, Soehngenia longevitae strain 1933PT, isolated from petroleum reservoir in Azerbaijan.</title>
        <authorList>
            <person name="Grouzdev D.S."/>
            <person name="Bidzhieva S.K."/>
            <person name="Sokolova D.S."/>
            <person name="Tourova T.P."/>
            <person name="Poltaraus A.B."/>
            <person name="Nazina T.N."/>
        </authorList>
    </citation>
    <scope>NUCLEOTIDE SEQUENCE [LARGE SCALE GENOMIC DNA]</scope>
    <source>
        <strain evidence="4 5">1933P</strain>
    </source>
</reference>
<proteinExistence type="predicted"/>
<dbReference type="InterPro" id="IPR001890">
    <property type="entry name" value="RNA-binding_CRM"/>
</dbReference>
<sequence length="96" mass="11004">MITGKQRSYLKKIANTTEAIFQIGKNGLTENFIKQVDDALNAREIVKINVLRNSELDIDEIVETLITQLNAEFVQNIGRKITIYRKSKDKIIKLPD</sequence>